<dbReference type="Gene3D" id="1.50.10.130">
    <property type="entry name" value="Terpene synthase, N-terminal domain"/>
    <property type="match status" value="1"/>
</dbReference>
<gene>
    <name evidence="6" type="ORF">ACJRO7_021724</name>
</gene>
<evidence type="ECO:0000256" key="2">
    <source>
        <dbReference type="ARBA" id="ARBA00022842"/>
    </source>
</evidence>
<dbReference type="InterPro" id="IPR005630">
    <property type="entry name" value="Terpene_synthase_metal-bd"/>
</dbReference>
<keyword evidence="7" id="KW-1185">Reference proteome</keyword>
<comment type="caution">
    <text evidence="6">The sequence shown here is derived from an EMBL/GenBank/DDBJ whole genome shotgun (WGS) entry which is preliminary data.</text>
</comment>
<sequence>MALSRATFAFLHGPFASKGTSQTDKNKHLQNANSLSSTNNKWSISSRQTLVSTPSKDHTRPARKRNLATEEDIRGRHEMRLEEVKQLLKQVRGDSLESLVTVDALQRLAIDYHFEDEIEAILQRHLLISSSRSHSRPIDADNLHEAALRFRLLRQGGYPVPSDVFQRFLHKMNDGTQNKKPQGNDILGFTSLFEASQLGIEGEDALDQVGESTRQRLHSSLADLDHVQARFVRNSLGNPFHKSLARFTANDFLRNFVGHSCSWTKNLGELAHLDMNIVRSVHQREILQVSNWWKELGMAKELKCARDQPMKWYMWPMAILTETGLSQERVLVTKPISFIYIIDDIFDVYGTIEDLTAFTDVVNRWECTEKDNIPDYMRMCFHALDDITNEFSLAVYKNHGWNPLCSLRKTWASLLNAFLVEARWLASGHSPTTQDYLDNAIVSSGVHVLLVHLFFILGERIAPESVDHLENIPEIVSSTASILRLWDDLGSAEDEFQDGRDGSYVECYKREFQGSSEEAARDHVKKMISEAWKSLNKACLYPQPFTKSFSKASLNTARMIPLMYNYDDSHSLPLLERHMKSLLFGGPTF</sequence>
<dbReference type="InterPro" id="IPR008949">
    <property type="entry name" value="Isoprenoid_synthase_dom_sf"/>
</dbReference>
<dbReference type="Gene3D" id="1.10.600.10">
    <property type="entry name" value="Farnesyl Diphosphate Synthase"/>
    <property type="match status" value="1"/>
</dbReference>
<feature type="domain" description="Terpene synthase metal-binding" evidence="5">
    <location>
        <begin position="294"/>
        <end position="533"/>
    </location>
</feature>
<feature type="compositionally biased region" description="Polar residues" evidence="3">
    <location>
        <begin position="31"/>
        <end position="54"/>
    </location>
</feature>
<evidence type="ECO:0000313" key="6">
    <source>
        <dbReference type="EMBL" id="KAL3740487.1"/>
    </source>
</evidence>
<dbReference type="GO" id="GO:0046872">
    <property type="term" value="F:metal ion binding"/>
    <property type="evidence" value="ECO:0007669"/>
    <property type="project" value="UniProtKB-KW"/>
</dbReference>
<dbReference type="CDD" id="cd00684">
    <property type="entry name" value="Terpene_cyclase_plant_C1"/>
    <property type="match status" value="1"/>
</dbReference>
<protein>
    <submittedName>
        <fullName evidence="6">Uncharacterized protein</fullName>
    </submittedName>
</protein>
<evidence type="ECO:0000256" key="3">
    <source>
        <dbReference type="SAM" id="MobiDB-lite"/>
    </source>
</evidence>
<dbReference type="InterPro" id="IPR036965">
    <property type="entry name" value="Terpene_synth_N_sf"/>
</dbReference>
<evidence type="ECO:0000313" key="7">
    <source>
        <dbReference type="Proteomes" id="UP001634007"/>
    </source>
</evidence>
<dbReference type="Pfam" id="PF01397">
    <property type="entry name" value="Terpene_synth"/>
    <property type="match status" value="1"/>
</dbReference>
<organism evidence="6 7">
    <name type="scientific">Eucalyptus globulus</name>
    <name type="common">Tasmanian blue gum</name>
    <dbReference type="NCBI Taxonomy" id="34317"/>
    <lineage>
        <taxon>Eukaryota</taxon>
        <taxon>Viridiplantae</taxon>
        <taxon>Streptophyta</taxon>
        <taxon>Embryophyta</taxon>
        <taxon>Tracheophyta</taxon>
        <taxon>Spermatophyta</taxon>
        <taxon>Magnoliopsida</taxon>
        <taxon>eudicotyledons</taxon>
        <taxon>Gunneridae</taxon>
        <taxon>Pentapetalae</taxon>
        <taxon>rosids</taxon>
        <taxon>malvids</taxon>
        <taxon>Myrtales</taxon>
        <taxon>Myrtaceae</taxon>
        <taxon>Myrtoideae</taxon>
        <taxon>Eucalypteae</taxon>
        <taxon>Eucalyptus</taxon>
    </lineage>
</organism>
<keyword evidence="2" id="KW-0460">Magnesium</keyword>
<evidence type="ECO:0000259" key="5">
    <source>
        <dbReference type="Pfam" id="PF03936"/>
    </source>
</evidence>
<dbReference type="InterPro" id="IPR050148">
    <property type="entry name" value="Terpene_synthase-like"/>
</dbReference>
<proteinExistence type="predicted"/>
<dbReference type="SFLD" id="SFLDG01019">
    <property type="entry name" value="Terpene_Cyclase_Like_1_C_Termi"/>
    <property type="match status" value="1"/>
</dbReference>
<dbReference type="PANTHER" id="PTHR31225">
    <property type="entry name" value="OS04G0344100 PROTEIN-RELATED"/>
    <property type="match status" value="1"/>
</dbReference>
<feature type="domain" description="Terpene synthase N-terminal" evidence="4">
    <location>
        <begin position="68"/>
        <end position="223"/>
    </location>
</feature>
<evidence type="ECO:0000259" key="4">
    <source>
        <dbReference type="Pfam" id="PF01397"/>
    </source>
</evidence>
<dbReference type="Pfam" id="PF03936">
    <property type="entry name" value="Terpene_synth_C"/>
    <property type="match status" value="1"/>
</dbReference>
<dbReference type="SFLD" id="SFLDS00005">
    <property type="entry name" value="Isoprenoid_Synthase_Type_I"/>
    <property type="match status" value="1"/>
</dbReference>
<accession>A0ABD3KMF8</accession>
<dbReference type="PANTHER" id="PTHR31225:SF234">
    <property type="entry name" value="TERPENE SYNTHASE 4-RELATED"/>
    <property type="match status" value="1"/>
</dbReference>
<reference evidence="6 7" key="1">
    <citation type="submission" date="2024-11" db="EMBL/GenBank/DDBJ databases">
        <title>Chromosome-level genome assembly of Eucalyptus globulus Labill. provides insights into its genome evolution.</title>
        <authorList>
            <person name="Li X."/>
        </authorList>
    </citation>
    <scope>NUCLEOTIDE SEQUENCE [LARGE SCALE GENOMIC DNA]</scope>
    <source>
        <strain evidence="6">CL2024</strain>
        <tissue evidence="6">Fresh tender leaves</tissue>
    </source>
</reference>
<evidence type="ECO:0000256" key="1">
    <source>
        <dbReference type="ARBA" id="ARBA00022723"/>
    </source>
</evidence>
<dbReference type="SUPFAM" id="SSF48576">
    <property type="entry name" value="Terpenoid synthases"/>
    <property type="match status" value="1"/>
</dbReference>
<dbReference type="AlphaFoldDB" id="A0ABD3KMF8"/>
<feature type="region of interest" description="Disordered" evidence="3">
    <location>
        <begin position="31"/>
        <end position="68"/>
    </location>
</feature>
<dbReference type="Proteomes" id="UP001634007">
    <property type="component" value="Unassembled WGS sequence"/>
</dbReference>
<dbReference type="InterPro" id="IPR044814">
    <property type="entry name" value="Terpene_cyclase_plant_C1"/>
</dbReference>
<dbReference type="InterPro" id="IPR034741">
    <property type="entry name" value="Terpene_cyclase-like_1_C"/>
</dbReference>
<dbReference type="SUPFAM" id="SSF48239">
    <property type="entry name" value="Terpenoid cyclases/Protein prenyltransferases"/>
    <property type="match status" value="1"/>
</dbReference>
<dbReference type="InterPro" id="IPR001906">
    <property type="entry name" value="Terpene_synth_N"/>
</dbReference>
<dbReference type="InterPro" id="IPR008930">
    <property type="entry name" value="Terpenoid_cyclase/PrenylTrfase"/>
</dbReference>
<dbReference type="EMBL" id="JBJKBG010000005">
    <property type="protein sequence ID" value="KAL3740487.1"/>
    <property type="molecule type" value="Genomic_DNA"/>
</dbReference>
<name>A0ABD3KMF8_EUCGL</name>
<keyword evidence="1" id="KW-0479">Metal-binding</keyword>
<dbReference type="FunFam" id="1.10.600.10:FF:000007">
    <property type="entry name" value="Isoprene synthase, chloroplastic"/>
    <property type="match status" value="1"/>
</dbReference>